<evidence type="ECO:0000313" key="3">
    <source>
        <dbReference type="EMBL" id="SPJ76077.1"/>
    </source>
</evidence>
<evidence type="ECO:0000256" key="1">
    <source>
        <dbReference type="SAM" id="MobiDB-lite"/>
    </source>
</evidence>
<evidence type="ECO:0000259" key="2">
    <source>
        <dbReference type="Pfam" id="PF06985"/>
    </source>
</evidence>
<dbReference type="AlphaFoldDB" id="A0AAE8M8M9"/>
<dbReference type="PANTHER" id="PTHR24148:SF73">
    <property type="entry name" value="HET DOMAIN PROTEIN (AFU_ORTHOLOGUE AFUA_8G01020)"/>
    <property type="match status" value="1"/>
</dbReference>
<dbReference type="InterPro" id="IPR052895">
    <property type="entry name" value="HetReg/Transcr_Mod"/>
</dbReference>
<keyword evidence="4" id="KW-1185">Reference proteome</keyword>
<proteinExistence type="predicted"/>
<feature type="domain" description="Heterokaryon incompatibility" evidence="2">
    <location>
        <begin position="80"/>
        <end position="264"/>
    </location>
</feature>
<feature type="region of interest" description="Disordered" evidence="1">
    <location>
        <begin position="1"/>
        <end position="23"/>
    </location>
</feature>
<protein>
    <recommendedName>
        <fullName evidence="2">Heterokaryon incompatibility domain-containing protein</fullName>
    </recommendedName>
</protein>
<dbReference type="Proteomes" id="UP001187734">
    <property type="component" value="Unassembled WGS sequence"/>
</dbReference>
<reference evidence="3" key="1">
    <citation type="submission" date="2018-03" db="EMBL/GenBank/DDBJ databases">
        <authorList>
            <person name="Guldener U."/>
        </authorList>
    </citation>
    <scope>NUCLEOTIDE SEQUENCE</scope>
</reference>
<accession>A0AAE8M8M9</accession>
<evidence type="ECO:0000313" key="4">
    <source>
        <dbReference type="Proteomes" id="UP001187734"/>
    </source>
</evidence>
<dbReference type="PANTHER" id="PTHR24148">
    <property type="entry name" value="ANKYRIN REPEAT DOMAIN-CONTAINING PROTEIN 39 HOMOLOG-RELATED"/>
    <property type="match status" value="1"/>
</dbReference>
<comment type="caution">
    <text evidence="3">The sequence shown here is derived from an EMBL/GenBank/DDBJ whole genome shotgun (WGS) entry which is preliminary data.</text>
</comment>
<dbReference type="InterPro" id="IPR010730">
    <property type="entry name" value="HET"/>
</dbReference>
<dbReference type="EMBL" id="ONZP01000184">
    <property type="protein sequence ID" value="SPJ76077.1"/>
    <property type="molecule type" value="Genomic_DNA"/>
</dbReference>
<gene>
    <name evidence="3" type="ORF">FTOL_05808</name>
</gene>
<name>A0AAE8M8M9_9HYPO</name>
<dbReference type="Pfam" id="PF06985">
    <property type="entry name" value="HET"/>
    <property type="match status" value="1"/>
</dbReference>
<organism evidence="3 4">
    <name type="scientific">Fusarium torulosum</name>
    <dbReference type="NCBI Taxonomy" id="33205"/>
    <lineage>
        <taxon>Eukaryota</taxon>
        <taxon>Fungi</taxon>
        <taxon>Dikarya</taxon>
        <taxon>Ascomycota</taxon>
        <taxon>Pezizomycotina</taxon>
        <taxon>Sordariomycetes</taxon>
        <taxon>Hypocreomycetidae</taxon>
        <taxon>Hypocreales</taxon>
        <taxon>Nectriaceae</taxon>
        <taxon>Fusarium</taxon>
    </lineage>
</organism>
<sequence length="589" mass="67809">MKPTPEEMGRSTSTKANKPPGHDIFCTPENSDFLSRVPYQDLNATAREIRLLKVLPDSGSGFVECELLPNISLYHMYKKYRALSYCAGDARNTKPVLVNGARCNVFANLHHALTVVRHHWKTYGYQQELLLWVDQICINQTNLTERSHQVGFMRDIYRGAKQTFICLSTTKTEGLGLKWFAELWQAHIEDYYQKFAQDTGILLNNAWDTDARAETRTYSTDISSDATREFLRIKMTEQTFISGLAKFCDFLKSPWWERAWVFQEFMMSSQPTFLLGHHAMPFQEIVGLLPELCTLAVETLSGPDSTYRSQFIRELKTLHYRPTQIHEVITVVLRIFLAGTEWRRTTDLKLLLVYTQKSQASDSRDKIYSMIGLAHPGYGIIANYAPENSLHRVLVETTRRIISFENSLEVLSYLPRGSSKPDRKDMLPSWVVDWARNDHIPVASSERRVNTITIGGFVPHHINGKRADASFYGVSDPQNPHNKESVLEVWAVFLDHNFSSSLFPGRYFGSQGYKIRLKSAVEYNHELWVLCGAREPFLLEKYSYGYRVVTQVECEDLLEDLDEGRLSEFADQFGDLDTARMGRQRIRIF</sequence>